<dbReference type="InterPro" id="IPR053191">
    <property type="entry name" value="DcsG_Biosynth_Enzyme"/>
</dbReference>
<keyword evidence="2" id="KW-1185">Reference proteome</keyword>
<dbReference type="SUPFAM" id="SSF56059">
    <property type="entry name" value="Glutathione synthetase ATP-binding domain-like"/>
    <property type="match status" value="1"/>
</dbReference>
<dbReference type="RefSeq" id="WP_115219445.1">
    <property type="nucleotide sequence ID" value="NZ_UHIA01000004.1"/>
</dbReference>
<evidence type="ECO:0000313" key="1">
    <source>
        <dbReference type="EMBL" id="SUO98652.1"/>
    </source>
</evidence>
<gene>
    <name evidence="1" type="ORF">NCTC10717_02408</name>
</gene>
<sequence length="269" mass="30109">MANIYIATCLAWRQGNALLQALAQHLQAELLPWQEIIPERIGGGALLPLAAWDYSEQPQAYLDWLAALEAAQVRLINPRAVQTWNIRKSYLADLYAQGLPVTPSIVLSAQHRTDWQKQIAAAGWENPVIKPLIGQSGKGVQRLTQMTNLNSAYPQGALLQAFIHAPFGEVCLIYLQGEYFHAVHRRPAPQEWRANSAYGVEILPISVLPHWRKAADRLMQALPFQPAYARIDGLIQEDNAFICNEIELIEPALYLPPERIGEAAKLLLQ</sequence>
<reference evidence="1 2" key="1">
    <citation type="submission" date="2018-06" db="EMBL/GenBank/DDBJ databases">
        <authorList>
            <consortium name="Pathogen Informatics"/>
            <person name="Doyle S."/>
        </authorList>
    </citation>
    <scope>NUCLEOTIDE SEQUENCE [LARGE SCALE GENOMIC DNA]</scope>
    <source>
        <strain evidence="1 2">NCTC10717</strain>
    </source>
</reference>
<dbReference type="PANTHER" id="PTHR39217">
    <property type="match status" value="1"/>
</dbReference>
<accession>A0A380N273</accession>
<dbReference type="AlphaFoldDB" id="A0A380N273"/>
<dbReference type="EMBL" id="UHIA01000004">
    <property type="protein sequence ID" value="SUO98652.1"/>
    <property type="molecule type" value="Genomic_DNA"/>
</dbReference>
<proteinExistence type="predicted"/>
<dbReference type="GO" id="GO:0016740">
    <property type="term" value="F:transferase activity"/>
    <property type="evidence" value="ECO:0007669"/>
    <property type="project" value="UniProtKB-KW"/>
</dbReference>
<keyword evidence="1" id="KW-0808">Transferase</keyword>
<dbReference type="Proteomes" id="UP000254575">
    <property type="component" value="Unassembled WGS sequence"/>
</dbReference>
<organism evidence="1 2">
    <name type="scientific">Suttonella indologenes</name>
    <dbReference type="NCBI Taxonomy" id="13276"/>
    <lineage>
        <taxon>Bacteria</taxon>
        <taxon>Pseudomonadati</taxon>
        <taxon>Pseudomonadota</taxon>
        <taxon>Gammaproteobacteria</taxon>
        <taxon>Cardiobacteriales</taxon>
        <taxon>Cardiobacteriaceae</taxon>
        <taxon>Suttonella</taxon>
    </lineage>
</organism>
<dbReference type="PANTHER" id="PTHR39217:SF1">
    <property type="entry name" value="GLUTATHIONE SYNTHETASE"/>
    <property type="match status" value="1"/>
</dbReference>
<evidence type="ECO:0000313" key="2">
    <source>
        <dbReference type="Proteomes" id="UP000254575"/>
    </source>
</evidence>
<dbReference type="Gene3D" id="3.30.470.20">
    <property type="entry name" value="ATP-grasp fold, B domain"/>
    <property type="match status" value="1"/>
</dbReference>
<protein>
    <submittedName>
        <fullName evidence="1">Glutathione synthase/Ribosomal protein S6 modification enzyme (Glutaminyl transferase)</fullName>
    </submittedName>
</protein>
<name>A0A380N273_9GAMM</name>
<dbReference type="OrthoDB" id="3373978at2"/>